<dbReference type="PIRSF" id="PIRSF005956">
    <property type="entry name" value="BtpA"/>
    <property type="match status" value="1"/>
</dbReference>
<dbReference type="Proteomes" id="UP000248044">
    <property type="component" value="Chromosome"/>
</dbReference>
<comment type="similarity">
    <text evidence="1">Belongs to the BtpA family.</text>
</comment>
<sequence>MLDDLFHKKPYIIGMIHLPPLPGSPNNVYNIDEILKFAYSEGKKLEEAKVDGIIIENLGDYPFFKDQIPSITITSMTIITREIRKNFNFDAVGVNVLRNGCIDAFSISHITNSQFIRCNILIGAYVTDQGIIEGKAAELLRLKRYLNSKVMIAADIHVKHAYPLYNLPIEIAAQDLAERGGADAVIVSGYRSNIPPSIDTVKKVKSSIKLPIVIGSGISLENFKDFCKEADGLIIGEKDFKENGITGGPSNKEAYKKLVEECKNSS</sequence>
<gene>
    <name evidence="2" type="ORF">DFR85_02610</name>
</gene>
<evidence type="ECO:0000256" key="1">
    <source>
        <dbReference type="ARBA" id="ARBA00006007"/>
    </source>
</evidence>
<reference evidence="2 3" key="1">
    <citation type="submission" date="2018-05" db="EMBL/GenBank/DDBJ databases">
        <title>Complete Genome Sequences of Extremely Thermoacidophilic, Metal-Mobilizing Type-Strain Members of the Archaeal Family Sulfolobaceae: Acidianus brierleyi DSM-1651T, Acidianus sulfidivorans DSM-18786T, Metallosphaera hakonensis DSM-7519T, and Metallosphaera prunae DSM-10039T.</title>
        <authorList>
            <person name="Counts J.A."/>
            <person name="Kelly R.M."/>
        </authorList>
    </citation>
    <scope>NUCLEOTIDE SEQUENCE [LARGE SCALE GENOMIC DNA]</scope>
    <source>
        <strain evidence="2 3">DSM 1651</strain>
    </source>
</reference>
<evidence type="ECO:0000313" key="3">
    <source>
        <dbReference type="Proteomes" id="UP000248044"/>
    </source>
</evidence>
<proteinExistence type="inferred from homology"/>
<dbReference type="OrthoDB" id="38543at2157"/>
<dbReference type="RefSeq" id="WP_110269556.1">
    <property type="nucleotide sequence ID" value="NZ_CP029289.2"/>
</dbReference>
<protein>
    <submittedName>
        <fullName evidence="2">Photosystem I assembly BtpA</fullName>
    </submittedName>
</protein>
<dbReference type="InterPro" id="IPR013785">
    <property type="entry name" value="Aldolase_TIM"/>
</dbReference>
<dbReference type="PANTHER" id="PTHR21381">
    <property type="entry name" value="ZGC:162297"/>
    <property type="match status" value="1"/>
</dbReference>
<dbReference type="Pfam" id="PF03437">
    <property type="entry name" value="BtpA"/>
    <property type="match status" value="1"/>
</dbReference>
<dbReference type="InterPro" id="IPR011060">
    <property type="entry name" value="RibuloseP-bd_barrel"/>
</dbReference>
<dbReference type="InterPro" id="IPR005137">
    <property type="entry name" value="BtpA"/>
</dbReference>
<dbReference type="NCBIfam" id="TIGR00259">
    <property type="entry name" value="thylakoid_BtpA"/>
    <property type="match status" value="1"/>
</dbReference>
<dbReference type="GeneID" id="36831012"/>
<name>A0A2U9ICC5_9CREN</name>
<dbReference type="AlphaFoldDB" id="A0A2U9ICC5"/>
<dbReference type="Gene3D" id="3.20.20.70">
    <property type="entry name" value="Aldolase class I"/>
    <property type="match status" value="1"/>
</dbReference>
<evidence type="ECO:0000313" key="2">
    <source>
        <dbReference type="EMBL" id="AWR93672.1"/>
    </source>
</evidence>
<organism evidence="2 3">
    <name type="scientific">Acidianus brierleyi</name>
    <dbReference type="NCBI Taxonomy" id="41673"/>
    <lineage>
        <taxon>Archaea</taxon>
        <taxon>Thermoproteota</taxon>
        <taxon>Thermoprotei</taxon>
        <taxon>Sulfolobales</taxon>
        <taxon>Sulfolobaceae</taxon>
        <taxon>Acidianus</taxon>
    </lineage>
</organism>
<dbReference type="EMBL" id="CP029289">
    <property type="protein sequence ID" value="AWR93672.1"/>
    <property type="molecule type" value="Genomic_DNA"/>
</dbReference>
<dbReference type="PANTHER" id="PTHR21381:SF3">
    <property type="entry name" value="SGC REGION PROTEIN SGCQ-RELATED"/>
    <property type="match status" value="1"/>
</dbReference>
<accession>A0A2U9ICC5</accession>
<dbReference type="SUPFAM" id="SSF51366">
    <property type="entry name" value="Ribulose-phoshate binding barrel"/>
    <property type="match status" value="1"/>
</dbReference>
<dbReference type="CDD" id="cd04722">
    <property type="entry name" value="TIM_phosphate_binding"/>
    <property type="match status" value="1"/>
</dbReference>
<keyword evidence="3" id="KW-1185">Reference proteome</keyword>
<dbReference type="KEGG" id="abri:DFR85_02610"/>